<dbReference type="Pfam" id="PF02574">
    <property type="entry name" value="S-methyl_trans"/>
    <property type="match status" value="1"/>
</dbReference>
<evidence type="ECO:0000256" key="16">
    <source>
        <dbReference type="ARBA" id="ARBA00023167"/>
    </source>
</evidence>
<comment type="domain">
    <text evidence="21">Modular enzyme with four functionally distinct domains. The isolated Hcy-binding domain catalyzes methyl transfer from free methylcobalamin to homocysteine. The Hcy-binding domain in association with the pterin-binding domain catalyzes the methylation of cob(I)alamin by methyltetrahydrofolate and the methylation of homocysteine. The B12-binding domain binds the cofactor. The AdoMet activation domain binds S-adenosyl-L-methionine. Under aerobic conditions cob(I)alamin can be converted to inactive cob(II)alamin. Reductive methylation by S-adenosyl-L-methionine and flavodoxin regenerates methylcobalamin.</text>
</comment>
<evidence type="ECO:0000259" key="24">
    <source>
        <dbReference type="PROSITE" id="PS50972"/>
    </source>
</evidence>
<keyword evidence="14" id="KW-0677">Repeat</keyword>
<dbReference type="InterPro" id="IPR033706">
    <property type="entry name" value="Met_synthase_B12-bd"/>
</dbReference>
<feature type="binding site" evidence="22">
    <location>
        <position position="298"/>
    </location>
    <ligand>
        <name>Zn(2+)</name>
        <dbReference type="ChEBI" id="CHEBI:29105"/>
    </ligand>
</feature>
<dbReference type="PANTHER" id="PTHR45833:SF1">
    <property type="entry name" value="METHIONINE SYNTHASE"/>
    <property type="match status" value="1"/>
</dbReference>
<feature type="binding site" evidence="22">
    <location>
        <position position="297"/>
    </location>
    <ligand>
        <name>Zn(2+)</name>
        <dbReference type="ChEBI" id="CHEBI:29105"/>
    </ligand>
</feature>
<dbReference type="SUPFAM" id="SSF52242">
    <property type="entry name" value="Cobalamin (vitamin B12)-binding domain"/>
    <property type="match status" value="1"/>
</dbReference>
<sequence>MTQNLRNLLDQRVVVLDGAWGTMLQGAGLAPGDYRADWLEGHEKDVTGDPDLLNLTRPDVVLDVHRQYLAAGADITTTNTFTATSIGQADYGLQDRVREMNLRAAELARQAANEFGNRFVAGSIGPLNVTLSLSPRVEDPAYRAVSYEDVKASYAEQIKALADGGVDLLMIETIFDTLNCKAAITAAREVAPHLPLWISVTIVDLSGRTLSGQTVEAFWTSIAHAHPMVVGVNCSLGAAEMRPHVAELAKLADTYTACHPNAGLPNAFGGYDQTPEETGGMLGEFAGAGMVNIVGGCCGTSPAHIAKIAEAVKGLPPRPVPEHEPSTRFSGLEPFKIGADTGFVMIGERTNVTGSAKFRRLIEAGDHQAAVDVALEQVRGGANLLDVNFDADLLESEQEMTTFLNLIATEPEVARIPVMVDSSRWSVLEAGLRCVQGKGVVNSISLKEGEGPFLEQARRIRDYGAGVVVMAFDEKGQADTAARKVEICSRAYDLLTREAGFAGEDIIFDPNVLAVATGISEHNGYAKAFIEALPLIKERCPGAHTSGGISNLSFSFRGNNVVREAMHSAFLFHAVRAGLDMGIVNAGQLAVYEDIPKDLLELVEDVLFDRREDATDRLVEFAETVKGSGTKRVVDLSWRENPVRERLSHALVHGIVDFIEEDTEEARQSFDRPLEVIEGPLMDGMKIVGDLFGSGKMFLPQVVKSARVMKRSVAYLEPYMEAEKAKMQAEGRIATSRGQGKVVLATVKGDVHDIGKNIVGVVLGCNNYEVIDLGVMVPAAKILDTAVAEHADVVGLSGLITPSLDEMVSVAQEMQRRGLKLPLLIGGATTSKQHTAVKIAPAYDHTTVHVLDASRVVGVVSDLLDTDRADALDTANRAEQQRLRIQHENRHSTPMLTVAQARANAEKVSFDEVPTPEFTGVRVVEPSIPELREMIDWQFLFLAWELKGKYPAILDQPVARELFDDANQLLDEIIENGSFTARGAYAFWPAHSEGDDILLDGEYSDWKFPMLRQQTQKPEGRANRCLADYIAPAGYGDHLGGFAVGIHGAEDLARKYEAEHDDYRAIMVKALADRLAEAFAEYLHLEARRRWFEPDVQPDLADLHAERFRGIRPALGYPASPDHSEKKDLFSLLGADELGIGLTESYAMTPAAAVSGLIFAHPESRYFTVGRLGRDQMEDYAARRGEELSEVERWLRPNLAY</sequence>
<evidence type="ECO:0000256" key="8">
    <source>
        <dbReference type="ARBA" id="ARBA00022603"/>
    </source>
</evidence>
<dbReference type="SUPFAM" id="SSF47644">
    <property type="entry name" value="Methionine synthase domain"/>
    <property type="match status" value="1"/>
</dbReference>
<evidence type="ECO:0000256" key="11">
    <source>
        <dbReference type="ARBA" id="ARBA00022679"/>
    </source>
</evidence>
<dbReference type="PROSITE" id="PS51332">
    <property type="entry name" value="B12_BINDING"/>
    <property type="match status" value="1"/>
</dbReference>
<dbReference type="Pfam" id="PF02607">
    <property type="entry name" value="B12-binding_2"/>
    <property type="match status" value="1"/>
</dbReference>
<dbReference type="Gene3D" id="3.10.196.10">
    <property type="entry name" value="Vitamin B12-dependent methionine synthase, activation domain"/>
    <property type="match status" value="1"/>
</dbReference>
<evidence type="ECO:0000256" key="13">
    <source>
        <dbReference type="ARBA" id="ARBA00022723"/>
    </source>
</evidence>
<keyword evidence="9 21" id="KW-0028">Amino-acid biosynthesis</keyword>
<dbReference type="SUPFAM" id="SSF56507">
    <property type="entry name" value="Methionine synthase activation domain-like"/>
    <property type="match status" value="1"/>
</dbReference>
<feature type="domain" description="B12-binding N-terminal" evidence="27">
    <location>
        <begin position="634"/>
        <end position="728"/>
    </location>
</feature>
<evidence type="ECO:0000256" key="5">
    <source>
        <dbReference type="ARBA" id="ARBA00010398"/>
    </source>
</evidence>
<dbReference type="SUPFAM" id="SSF51717">
    <property type="entry name" value="Dihydropteroate synthetase-like"/>
    <property type="match status" value="1"/>
</dbReference>
<evidence type="ECO:0000256" key="19">
    <source>
        <dbReference type="ARBA" id="ARBA00031040"/>
    </source>
</evidence>
<keyword evidence="17 21" id="KW-0170">Cobalt</keyword>
<evidence type="ECO:0000259" key="25">
    <source>
        <dbReference type="PROSITE" id="PS50974"/>
    </source>
</evidence>
<evidence type="ECO:0000256" key="6">
    <source>
        <dbReference type="ARBA" id="ARBA00012032"/>
    </source>
</evidence>
<dbReference type="InterPro" id="IPR000489">
    <property type="entry name" value="Pterin-binding_dom"/>
</dbReference>
<dbReference type="PIRSF" id="PIRSF000381">
    <property type="entry name" value="MetH"/>
    <property type="match status" value="1"/>
</dbReference>
<evidence type="ECO:0000256" key="17">
    <source>
        <dbReference type="ARBA" id="ARBA00023285"/>
    </source>
</evidence>
<feature type="domain" description="B12-binding" evidence="26">
    <location>
        <begin position="739"/>
        <end position="874"/>
    </location>
</feature>
<dbReference type="Pfam" id="PF00809">
    <property type="entry name" value="Pterin_bind"/>
    <property type="match status" value="1"/>
</dbReference>
<feature type="binding site" evidence="22">
    <location>
        <position position="234"/>
    </location>
    <ligand>
        <name>Zn(2+)</name>
        <dbReference type="ChEBI" id="CHEBI:29105"/>
    </ligand>
</feature>
<evidence type="ECO:0000256" key="20">
    <source>
        <dbReference type="NCBIfam" id="TIGR02082"/>
    </source>
</evidence>
<keyword evidence="8 21" id="KW-0489">Methyltransferase</keyword>
<dbReference type="InterPro" id="IPR050554">
    <property type="entry name" value="Met_Synthase/Corrinoid"/>
</dbReference>
<comment type="similarity">
    <text evidence="5">Belongs to the vitamin-B12 dependent methionine synthase family.</text>
</comment>
<keyword evidence="11 21" id="KW-0808">Transferase</keyword>
<dbReference type="NCBIfam" id="NF007024">
    <property type="entry name" value="PRK09490.1"/>
    <property type="match status" value="1"/>
</dbReference>
<keyword evidence="13 21" id="KW-0479">Metal-binding</keyword>
<dbReference type="Pfam" id="PF02965">
    <property type="entry name" value="Met_synt_B12"/>
    <property type="match status" value="1"/>
</dbReference>
<dbReference type="SMART" id="SM01018">
    <property type="entry name" value="B12-binding_2"/>
    <property type="match status" value="1"/>
</dbReference>
<dbReference type="Gene3D" id="3.40.50.280">
    <property type="entry name" value="Cobalamin-binding domain"/>
    <property type="match status" value="1"/>
</dbReference>
<evidence type="ECO:0000256" key="4">
    <source>
        <dbReference type="ARBA" id="ARBA00005178"/>
    </source>
</evidence>
<dbReference type="PANTHER" id="PTHR45833">
    <property type="entry name" value="METHIONINE SYNTHASE"/>
    <property type="match status" value="1"/>
</dbReference>
<dbReference type="InterPro" id="IPR011822">
    <property type="entry name" value="MetH"/>
</dbReference>
<comment type="cofactor">
    <cofactor evidence="2 21 22">
        <name>Zn(2+)</name>
        <dbReference type="ChEBI" id="CHEBI:29105"/>
    </cofactor>
</comment>
<accession>A0ABV7QA80</accession>
<comment type="function">
    <text evidence="18 21">Catalyzes the transfer of a methyl group from methyl-cobalamin to homocysteine, yielding enzyme-bound cob(I)alamin and methionine. Subsequently, remethylates the cofactor using methyltetrahydrofolate.</text>
</comment>
<feature type="domain" description="AdoMet activation" evidence="25">
    <location>
        <begin position="887"/>
        <end position="1201"/>
    </location>
</feature>
<evidence type="ECO:0000256" key="15">
    <source>
        <dbReference type="ARBA" id="ARBA00022833"/>
    </source>
</evidence>
<dbReference type="RefSeq" id="WP_377870695.1">
    <property type="nucleotide sequence ID" value="NZ_JBHMAY010000023.1"/>
</dbReference>
<dbReference type="EC" id="2.1.1.13" evidence="6 20"/>
<comment type="cofactor">
    <cofactor evidence="3 21">
        <name>methylcob(III)alamin</name>
        <dbReference type="ChEBI" id="CHEBI:28115"/>
    </cofactor>
</comment>
<evidence type="ECO:0000256" key="10">
    <source>
        <dbReference type="ARBA" id="ARBA00022628"/>
    </source>
</evidence>
<dbReference type="Proteomes" id="UP001595764">
    <property type="component" value="Unassembled WGS sequence"/>
</dbReference>
<dbReference type="InterPro" id="IPR036594">
    <property type="entry name" value="Meth_synthase_dom"/>
</dbReference>
<dbReference type="EMBL" id="JBHRWI010000011">
    <property type="protein sequence ID" value="MFC3510026.1"/>
    <property type="molecule type" value="Genomic_DNA"/>
</dbReference>
<dbReference type="Gene3D" id="1.10.1240.10">
    <property type="entry name" value="Methionine synthase domain"/>
    <property type="match status" value="1"/>
</dbReference>
<keyword evidence="10 21" id="KW-0846">Cobalamin</keyword>
<keyword evidence="28" id="KW-0067">ATP-binding</keyword>
<keyword evidence="29" id="KW-1185">Reference proteome</keyword>
<evidence type="ECO:0000256" key="7">
    <source>
        <dbReference type="ARBA" id="ARBA00013998"/>
    </source>
</evidence>
<dbReference type="InterPro" id="IPR036589">
    <property type="entry name" value="HCY_dom_sf"/>
</dbReference>
<evidence type="ECO:0000313" key="29">
    <source>
        <dbReference type="Proteomes" id="UP001595764"/>
    </source>
</evidence>
<dbReference type="PROSITE" id="PS50974">
    <property type="entry name" value="ADOMET_ACTIVATION"/>
    <property type="match status" value="1"/>
</dbReference>
<evidence type="ECO:0000256" key="12">
    <source>
        <dbReference type="ARBA" id="ARBA00022691"/>
    </source>
</evidence>
<dbReference type="InterPro" id="IPR011005">
    <property type="entry name" value="Dihydropteroate_synth-like_sf"/>
</dbReference>
<keyword evidence="16 21" id="KW-0486">Methionine biosynthesis</keyword>
<dbReference type="Pfam" id="PF02310">
    <property type="entry name" value="B12-binding"/>
    <property type="match status" value="1"/>
</dbReference>
<evidence type="ECO:0000259" key="27">
    <source>
        <dbReference type="PROSITE" id="PS51337"/>
    </source>
</evidence>
<dbReference type="NCBIfam" id="TIGR02082">
    <property type="entry name" value="metH"/>
    <property type="match status" value="1"/>
</dbReference>
<evidence type="ECO:0000256" key="18">
    <source>
        <dbReference type="ARBA" id="ARBA00025552"/>
    </source>
</evidence>
<gene>
    <name evidence="28" type="primary">metH</name>
    <name evidence="28" type="ORF">ACFORO_07620</name>
</gene>
<dbReference type="InterPro" id="IPR036724">
    <property type="entry name" value="Cobalamin-bd_sf"/>
</dbReference>
<dbReference type="GO" id="GO:0005524">
    <property type="term" value="F:ATP binding"/>
    <property type="evidence" value="ECO:0007669"/>
    <property type="project" value="UniProtKB-KW"/>
</dbReference>
<name>A0ABV7QA80_9PSEU</name>
<dbReference type="PROSITE" id="PS51337">
    <property type="entry name" value="B12_BINDING_NTER"/>
    <property type="match status" value="1"/>
</dbReference>
<dbReference type="InterPro" id="IPR006158">
    <property type="entry name" value="Cobalamin-bd"/>
</dbReference>
<proteinExistence type="inferred from homology"/>
<dbReference type="Gene3D" id="3.20.20.330">
    <property type="entry name" value="Homocysteine-binding-like domain"/>
    <property type="match status" value="1"/>
</dbReference>
<evidence type="ECO:0000259" key="26">
    <source>
        <dbReference type="PROSITE" id="PS51332"/>
    </source>
</evidence>
<evidence type="ECO:0000259" key="23">
    <source>
        <dbReference type="PROSITE" id="PS50970"/>
    </source>
</evidence>
<evidence type="ECO:0000313" key="28">
    <source>
        <dbReference type="EMBL" id="MFC3510026.1"/>
    </source>
</evidence>
<dbReference type="CDD" id="cd00740">
    <property type="entry name" value="MeTr"/>
    <property type="match status" value="1"/>
</dbReference>
<evidence type="ECO:0000256" key="1">
    <source>
        <dbReference type="ARBA" id="ARBA00001700"/>
    </source>
</evidence>
<keyword evidence="15 21" id="KW-0862">Zinc</keyword>
<dbReference type="InterPro" id="IPR037010">
    <property type="entry name" value="VitB12-dep_Met_synth_activ_sf"/>
</dbReference>
<dbReference type="SUPFAM" id="SSF82282">
    <property type="entry name" value="Homocysteine S-methyltransferase"/>
    <property type="match status" value="1"/>
</dbReference>
<dbReference type="GO" id="GO:0032259">
    <property type="term" value="P:methylation"/>
    <property type="evidence" value="ECO:0007669"/>
    <property type="project" value="UniProtKB-KW"/>
</dbReference>
<dbReference type="InterPro" id="IPR004223">
    <property type="entry name" value="VitB12-dep_Met_synth_activ_dom"/>
</dbReference>
<dbReference type="Gene3D" id="1.10.288.10">
    <property type="entry name" value="Cobalamin-dependent Methionine Synthase, domain 2"/>
    <property type="match status" value="1"/>
</dbReference>
<feature type="domain" description="Hcy-binding" evidence="23">
    <location>
        <begin position="2"/>
        <end position="312"/>
    </location>
</feature>
<comment type="caution">
    <text evidence="28">The sequence shown here is derived from an EMBL/GenBank/DDBJ whole genome shotgun (WGS) entry which is preliminary data.</text>
</comment>
<feature type="domain" description="Pterin-binding" evidence="24">
    <location>
        <begin position="343"/>
        <end position="604"/>
    </location>
</feature>
<evidence type="ECO:0000256" key="22">
    <source>
        <dbReference type="PROSITE-ProRule" id="PRU00333"/>
    </source>
</evidence>
<dbReference type="CDD" id="cd02069">
    <property type="entry name" value="methionine_synthase_B12_BD"/>
    <property type="match status" value="1"/>
</dbReference>
<evidence type="ECO:0000256" key="3">
    <source>
        <dbReference type="ARBA" id="ARBA00001956"/>
    </source>
</evidence>
<evidence type="ECO:0000256" key="2">
    <source>
        <dbReference type="ARBA" id="ARBA00001947"/>
    </source>
</evidence>
<dbReference type="GO" id="GO:0008705">
    <property type="term" value="F:methionine synthase activity"/>
    <property type="evidence" value="ECO:0007669"/>
    <property type="project" value="UniProtKB-EC"/>
</dbReference>
<reference evidence="29" key="1">
    <citation type="journal article" date="2019" name="Int. J. Syst. Evol. Microbiol.">
        <title>The Global Catalogue of Microorganisms (GCM) 10K type strain sequencing project: providing services to taxonomists for standard genome sequencing and annotation.</title>
        <authorList>
            <consortium name="The Broad Institute Genomics Platform"/>
            <consortium name="The Broad Institute Genome Sequencing Center for Infectious Disease"/>
            <person name="Wu L."/>
            <person name="Ma J."/>
        </authorList>
    </citation>
    <scope>NUCLEOTIDE SEQUENCE [LARGE SCALE GENOMIC DNA]</scope>
    <source>
        <strain evidence="29">CGMCC 4.7682</strain>
    </source>
</reference>
<evidence type="ECO:0000256" key="14">
    <source>
        <dbReference type="ARBA" id="ARBA00022737"/>
    </source>
</evidence>
<dbReference type="PROSITE" id="PS50972">
    <property type="entry name" value="PTERIN_BINDING"/>
    <property type="match status" value="1"/>
</dbReference>
<comment type="catalytic activity">
    <reaction evidence="1 21">
        <text>(6S)-5-methyl-5,6,7,8-tetrahydrofolate + L-homocysteine = (6S)-5,6,7,8-tetrahydrofolate + L-methionine</text>
        <dbReference type="Rhea" id="RHEA:11172"/>
        <dbReference type="ChEBI" id="CHEBI:18608"/>
        <dbReference type="ChEBI" id="CHEBI:57453"/>
        <dbReference type="ChEBI" id="CHEBI:57844"/>
        <dbReference type="ChEBI" id="CHEBI:58199"/>
        <dbReference type="EC" id="2.1.1.13"/>
    </reaction>
</comment>
<keyword evidence="28" id="KW-0547">Nucleotide-binding</keyword>
<dbReference type="InterPro" id="IPR003726">
    <property type="entry name" value="HCY_dom"/>
</dbReference>
<dbReference type="PROSITE" id="PS50970">
    <property type="entry name" value="HCY"/>
    <property type="match status" value="1"/>
</dbReference>
<protein>
    <recommendedName>
        <fullName evidence="7 20">Methionine synthase</fullName>
        <ecNumber evidence="6 20">2.1.1.13</ecNumber>
    </recommendedName>
    <alternativeName>
        <fullName evidence="19 21">5-methyltetrahydrofolate--homocysteine methyltransferase</fullName>
    </alternativeName>
</protein>
<organism evidence="28 29">
    <name type="scientific">Amycolatopsis halotolerans</name>
    <dbReference type="NCBI Taxonomy" id="330083"/>
    <lineage>
        <taxon>Bacteria</taxon>
        <taxon>Bacillati</taxon>
        <taxon>Actinomycetota</taxon>
        <taxon>Actinomycetes</taxon>
        <taxon>Pseudonocardiales</taxon>
        <taxon>Pseudonocardiaceae</taxon>
        <taxon>Amycolatopsis</taxon>
    </lineage>
</organism>
<keyword evidence="12 21" id="KW-0949">S-adenosyl-L-methionine</keyword>
<evidence type="ECO:0000256" key="21">
    <source>
        <dbReference type="PIRNR" id="PIRNR000381"/>
    </source>
</evidence>
<comment type="pathway">
    <text evidence="4 21">Amino-acid biosynthesis; L-methionine biosynthesis via de novo pathway; L-methionine from L-homocysteine (MetH route): step 1/1.</text>
</comment>
<evidence type="ECO:0000256" key="9">
    <source>
        <dbReference type="ARBA" id="ARBA00022605"/>
    </source>
</evidence>
<dbReference type="InterPro" id="IPR003759">
    <property type="entry name" value="Cbl-bd_cap"/>
</dbReference>
<dbReference type="Gene3D" id="3.20.20.20">
    <property type="entry name" value="Dihydropteroate synthase-like"/>
    <property type="match status" value="1"/>
</dbReference>